<feature type="non-terminal residue" evidence="1">
    <location>
        <position position="100"/>
    </location>
</feature>
<organism evidence="1 2">
    <name type="scientific">Spiromyces aspiralis</name>
    <dbReference type="NCBI Taxonomy" id="68401"/>
    <lineage>
        <taxon>Eukaryota</taxon>
        <taxon>Fungi</taxon>
        <taxon>Fungi incertae sedis</taxon>
        <taxon>Zoopagomycota</taxon>
        <taxon>Kickxellomycotina</taxon>
        <taxon>Kickxellomycetes</taxon>
        <taxon>Kickxellales</taxon>
        <taxon>Kickxellaceae</taxon>
        <taxon>Spiromyces</taxon>
    </lineage>
</organism>
<comment type="caution">
    <text evidence="1">The sequence shown here is derived from an EMBL/GenBank/DDBJ whole genome shotgun (WGS) entry which is preliminary data.</text>
</comment>
<dbReference type="EMBL" id="JAMZIH010000091">
    <property type="protein sequence ID" value="KAJ1679976.1"/>
    <property type="molecule type" value="Genomic_DNA"/>
</dbReference>
<evidence type="ECO:0000313" key="1">
    <source>
        <dbReference type="EMBL" id="KAJ1679976.1"/>
    </source>
</evidence>
<protein>
    <submittedName>
        <fullName evidence="1">Uncharacterized protein</fullName>
    </submittedName>
</protein>
<reference evidence="1" key="1">
    <citation type="submission" date="2022-06" db="EMBL/GenBank/DDBJ databases">
        <title>Phylogenomic reconstructions and comparative analyses of Kickxellomycotina fungi.</title>
        <authorList>
            <person name="Reynolds N.K."/>
            <person name="Stajich J.E."/>
            <person name="Barry K."/>
            <person name="Grigoriev I.V."/>
            <person name="Crous P."/>
            <person name="Smith M.E."/>
        </authorList>
    </citation>
    <scope>NUCLEOTIDE SEQUENCE</scope>
    <source>
        <strain evidence="1">RSA 2271</strain>
    </source>
</reference>
<proteinExistence type="predicted"/>
<gene>
    <name evidence="1" type="ORF">EV182_000938</name>
</gene>
<accession>A0ACC1HXB3</accession>
<evidence type="ECO:0000313" key="2">
    <source>
        <dbReference type="Proteomes" id="UP001145114"/>
    </source>
</evidence>
<sequence length="100" mass="10866">MSEEVHAKYPGGDEEAKQAALPVIAELLDKGTRAYAMEDWEMAVEAFGDMSSVTEKAFGSESLRYADALVMYGRALVQNAISNINMLAESAMEKITSKGK</sequence>
<dbReference type="Proteomes" id="UP001145114">
    <property type="component" value="Unassembled WGS sequence"/>
</dbReference>
<keyword evidence="2" id="KW-1185">Reference proteome</keyword>
<name>A0ACC1HXB3_9FUNG</name>